<evidence type="ECO:0000256" key="4">
    <source>
        <dbReference type="ARBA" id="ARBA00023136"/>
    </source>
</evidence>
<evidence type="ECO:0000259" key="7">
    <source>
        <dbReference type="PROSITE" id="PS50850"/>
    </source>
</evidence>
<feature type="region of interest" description="Disordered" evidence="5">
    <location>
        <begin position="678"/>
        <end position="697"/>
    </location>
</feature>
<feature type="domain" description="Major facilitator superfamily (MFS) profile" evidence="7">
    <location>
        <begin position="74"/>
        <end position="523"/>
    </location>
</feature>
<dbReference type="CDD" id="cd17357">
    <property type="entry name" value="MFS_GLUT_Class1_2_like"/>
    <property type="match status" value="1"/>
</dbReference>
<proteinExistence type="predicted"/>
<dbReference type="NCBIfam" id="TIGR00879">
    <property type="entry name" value="SP"/>
    <property type="match status" value="1"/>
</dbReference>
<dbReference type="InterPro" id="IPR003663">
    <property type="entry name" value="Sugar/inositol_transpt"/>
</dbReference>
<protein>
    <recommendedName>
        <fullName evidence="7">Major facilitator superfamily (MFS) profile domain-containing protein</fullName>
    </recommendedName>
</protein>
<dbReference type="InterPro" id="IPR045263">
    <property type="entry name" value="GLUT"/>
</dbReference>
<dbReference type="PROSITE" id="PS50850">
    <property type="entry name" value="MFS"/>
    <property type="match status" value="1"/>
</dbReference>
<feature type="transmembrane region" description="Helical" evidence="6">
    <location>
        <begin position="153"/>
        <end position="170"/>
    </location>
</feature>
<evidence type="ECO:0000313" key="8">
    <source>
        <dbReference type="EMBL" id="KAJ4430980.1"/>
    </source>
</evidence>
<feature type="transmembrane region" description="Helical" evidence="6">
    <location>
        <begin position="403"/>
        <end position="425"/>
    </location>
</feature>
<dbReference type="InterPro" id="IPR020846">
    <property type="entry name" value="MFS_dom"/>
</dbReference>
<dbReference type="EMBL" id="JAJSOF020000031">
    <property type="protein sequence ID" value="KAJ4430980.1"/>
    <property type="molecule type" value="Genomic_DNA"/>
</dbReference>
<comment type="subcellular location">
    <subcellularLocation>
        <location evidence="1">Membrane</location>
        <topology evidence="1">Multi-pass membrane protein</topology>
    </subcellularLocation>
</comment>
<feature type="transmembrane region" description="Helical" evidence="6">
    <location>
        <begin position="247"/>
        <end position="266"/>
    </location>
</feature>
<feature type="transmembrane region" description="Helical" evidence="6">
    <location>
        <begin position="496"/>
        <end position="515"/>
    </location>
</feature>
<keyword evidence="4 6" id="KW-0472">Membrane</keyword>
<keyword evidence="2 6" id="KW-0812">Transmembrane</keyword>
<dbReference type="Proteomes" id="UP001148838">
    <property type="component" value="Unassembled WGS sequence"/>
</dbReference>
<feature type="transmembrane region" description="Helical" evidence="6">
    <location>
        <begin position="215"/>
        <end position="235"/>
    </location>
</feature>
<dbReference type="PROSITE" id="PS00217">
    <property type="entry name" value="SUGAR_TRANSPORT_2"/>
    <property type="match status" value="1"/>
</dbReference>
<feature type="transmembrane region" description="Helical" evidence="6">
    <location>
        <begin position="431"/>
        <end position="457"/>
    </location>
</feature>
<evidence type="ECO:0000256" key="5">
    <source>
        <dbReference type="SAM" id="MobiDB-lite"/>
    </source>
</evidence>
<dbReference type="SUPFAM" id="SSF103473">
    <property type="entry name" value="MFS general substrate transporter"/>
    <property type="match status" value="1"/>
</dbReference>
<dbReference type="PANTHER" id="PTHR23503:SF127">
    <property type="entry name" value="FI08437P-RELATED"/>
    <property type="match status" value="1"/>
</dbReference>
<sequence>MPKSSTSFYTSNMSLASLDRAKDFVKGSLKALNIGSSMEHRMECEQPILESSSSKSSVSSEQLQGWTPLLVLTGVATTLGSSIPVGYNIGVMNTPAHIIREFCNETVAARYGINMGPSQLNILWSIIVSIFLVGGVTGSLSGGWVADRFGRKGAVVINNILGILGAILFVSSRHAGSVEMLLLARLVVGLSSGLVTSTIPMYLTEIAPLSIRGAMGVLCPLGLTVGVLVAQILGLQSVLGQQETWHYLLGLFALLTLLSMVALPFLPESPKYLYIVRGQEEKGIKELSRLRGVALEQLEEELEGLRAAHKAEQELAANGVSWNMGTVARAPSLRLPLMLVCALQAGQQCSGINAVFYYSVTIFESAGLSNQGSQYASIGAGGVNLLITIIAIPLVNRFGRRPLALASCWSAAVCLVILCISITYINAVSWMPYFCIFAVLSYVFCYGFGLGPIPYFIGSELFLVGPRPVAMSFGSMANWGGNFIVGMTFPSVQSMIGQYSFLLFAASTVLLALFLKYYLPESKGRDPCDIAEMLKYGLRSQINVIPSASKLSRHRNSSVCAPDTASMSSRHRRISDIKNPDSLVLEIPSPLSPAEVFANSSVLGSPAAIIQHNNSYTNLPAIPELPGKNTTLSSNISEPIINDTTSPMSIHPVLSMPRIMPSIPENLAGASSRLEEVLSVTQKSDEADEQGNKRDNL</sequence>
<dbReference type="InterPro" id="IPR036259">
    <property type="entry name" value="MFS_trans_sf"/>
</dbReference>
<feature type="transmembrane region" description="Helical" evidence="6">
    <location>
        <begin position="469"/>
        <end position="490"/>
    </location>
</feature>
<evidence type="ECO:0000313" key="9">
    <source>
        <dbReference type="Proteomes" id="UP001148838"/>
    </source>
</evidence>
<accession>A0ABQ8SB58</accession>
<dbReference type="Gene3D" id="1.20.1250.20">
    <property type="entry name" value="MFS general substrate transporter like domains"/>
    <property type="match status" value="1"/>
</dbReference>
<feature type="transmembrane region" description="Helical" evidence="6">
    <location>
        <begin position="375"/>
        <end position="396"/>
    </location>
</feature>
<gene>
    <name evidence="8" type="ORF">ANN_19573</name>
</gene>
<keyword evidence="9" id="KW-1185">Reference proteome</keyword>
<dbReference type="PANTHER" id="PTHR23503">
    <property type="entry name" value="SOLUTE CARRIER FAMILY 2"/>
    <property type="match status" value="1"/>
</dbReference>
<evidence type="ECO:0000256" key="6">
    <source>
        <dbReference type="SAM" id="Phobius"/>
    </source>
</evidence>
<dbReference type="InterPro" id="IPR005829">
    <property type="entry name" value="Sugar_transporter_CS"/>
</dbReference>
<dbReference type="Pfam" id="PF00083">
    <property type="entry name" value="Sugar_tr"/>
    <property type="match status" value="1"/>
</dbReference>
<name>A0ABQ8SB58_PERAM</name>
<evidence type="ECO:0000256" key="1">
    <source>
        <dbReference type="ARBA" id="ARBA00004141"/>
    </source>
</evidence>
<evidence type="ECO:0000256" key="2">
    <source>
        <dbReference type="ARBA" id="ARBA00022692"/>
    </source>
</evidence>
<dbReference type="InterPro" id="IPR005828">
    <property type="entry name" value="MFS_sugar_transport-like"/>
</dbReference>
<comment type="caution">
    <text evidence="8">The sequence shown here is derived from an EMBL/GenBank/DDBJ whole genome shotgun (WGS) entry which is preliminary data.</text>
</comment>
<keyword evidence="3 6" id="KW-1133">Transmembrane helix</keyword>
<organism evidence="8 9">
    <name type="scientific">Periplaneta americana</name>
    <name type="common">American cockroach</name>
    <name type="synonym">Blatta americana</name>
    <dbReference type="NCBI Taxonomy" id="6978"/>
    <lineage>
        <taxon>Eukaryota</taxon>
        <taxon>Metazoa</taxon>
        <taxon>Ecdysozoa</taxon>
        <taxon>Arthropoda</taxon>
        <taxon>Hexapoda</taxon>
        <taxon>Insecta</taxon>
        <taxon>Pterygota</taxon>
        <taxon>Neoptera</taxon>
        <taxon>Polyneoptera</taxon>
        <taxon>Dictyoptera</taxon>
        <taxon>Blattodea</taxon>
        <taxon>Blattoidea</taxon>
        <taxon>Blattidae</taxon>
        <taxon>Blattinae</taxon>
        <taxon>Periplaneta</taxon>
    </lineage>
</organism>
<reference evidence="8 9" key="1">
    <citation type="journal article" date="2022" name="Allergy">
        <title>Genome assembly and annotation of Periplaneta americana reveal a comprehensive cockroach allergen profile.</title>
        <authorList>
            <person name="Wang L."/>
            <person name="Xiong Q."/>
            <person name="Saelim N."/>
            <person name="Wang L."/>
            <person name="Nong W."/>
            <person name="Wan A.T."/>
            <person name="Shi M."/>
            <person name="Liu X."/>
            <person name="Cao Q."/>
            <person name="Hui J.H.L."/>
            <person name="Sookrung N."/>
            <person name="Leung T.F."/>
            <person name="Tungtrongchitr A."/>
            <person name="Tsui S.K.W."/>
        </authorList>
    </citation>
    <scope>NUCLEOTIDE SEQUENCE [LARGE SCALE GENOMIC DNA]</scope>
    <source>
        <strain evidence="8">PWHHKU_190912</strain>
    </source>
</reference>
<feature type="transmembrane region" description="Helical" evidence="6">
    <location>
        <begin position="182"/>
        <end position="203"/>
    </location>
</feature>
<evidence type="ECO:0000256" key="3">
    <source>
        <dbReference type="ARBA" id="ARBA00022989"/>
    </source>
</evidence>
<feature type="transmembrane region" description="Helical" evidence="6">
    <location>
        <begin position="120"/>
        <end position="141"/>
    </location>
</feature>
<dbReference type="PRINTS" id="PR00171">
    <property type="entry name" value="SUGRTRNSPORT"/>
</dbReference>